<dbReference type="KEGG" id="crf:FRC0190_00138"/>
<proteinExistence type="predicted"/>
<evidence type="ECO:0000256" key="4">
    <source>
        <dbReference type="ARBA" id="ARBA00022806"/>
    </source>
</evidence>
<dbReference type="PROSITE" id="PS51194">
    <property type="entry name" value="HELICASE_CTER"/>
    <property type="match status" value="1"/>
</dbReference>
<dbReference type="PROSITE" id="PS00690">
    <property type="entry name" value="DEAH_ATP_HELICASE"/>
    <property type="match status" value="1"/>
</dbReference>
<dbReference type="GO" id="GO:0016787">
    <property type="term" value="F:hydrolase activity"/>
    <property type="evidence" value="ECO:0007669"/>
    <property type="project" value="UniProtKB-KW"/>
</dbReference>
<evidence type="ECO:0000313" key="10">
    <source>
        <dbReference type="Proteomes" id="UP000423525"/>
    </source>
</evidence>
<gene>
    <name evidence="9" type="ORF">FRC0190_00138</name>
</gene>
<evidence type="ECO:0000256" key="6">
    <source>
        <dbReference type="SAM" id="MobiDB-lite"/>
    </source>
</evidence>
<dbReference type="InterPro" id="IPR011545">
    <property type="entry name" value="DEAD/DEAH_box_helicase_dom"/>
</dbReference>
<dbReference type="Pfam" id="PF00271">
    <property type="entry name" value="Helicase_C"/>
    <property type="match status" value="1"/>
</dbReference>
<dbReference type="GO" id="GO:0003676">
    <property type="term" value="F:nucleic acid binding"/>
    <property type="evidence" value="ECO:0007669"/>
    <property type="project" value="InterPro"/>
</dbReference>
<dbReference type="AlphaFoldDB" id="A0A6I8M987"/>
<dbReference type="Pfam" id="PF08482">
    <property type="entry name" value="HrpB_C"/>
    <property type="match status" value="1"/>
</dbReference>
<evidence type="ECO:0000259" key="8">
    <source>
        <dbReference type="PROSITE" id="PS51194"/>
    </source>
</evidence>
<dbReference type="Gene3D" id="3.40.50.300">
    <property type="entry name" value="P-loop containing nucleotide triphosphate hydrolases"/>
    <property type="match status" value="2"/>
</dbReference>
<feature type="domain" description="Helicase ATP-binding" evidence="7">
    <location>
        <begin position="22"/>
        <end position="184"/>
    </location>
</feature>
<dbReference type="CDD" id="cd18791">
    <property type="entry name" value="SF2_C_RHA"/>
    <property type="match status" value="1"/>
</dbReference>
<dbReference type="Pfam" id="PF00270">
    <property type="entry name" value="DEAD"/>
    <property type="match status" value="1"/>
</dbReference>
<dbReference type="SMART" id="SM00487">
    <property type="entry name" value="DEXDc"/>
    <property type="match status" value="1"/>
</dbReference>
<dbReference type="SMART" id="SM00847">
    <property type="entry name" value="HA2"/>
    <property type="match status" value="1"/>
</dbReference>
<dbReference type="InterPro" id="IPR027417">
    <property type="entry name" value="P-loop_NTPase"/>
</dbReference>
<dbReference type="InterPro" id="IPR010225">
    <property type="entry name" value="HrpB"/>
</dbReference>
<organism evidence="9 10">
    <name type="scientific">Corynebacterium rouxii</name>
    <dbReference type="NCBI Taxonomy" id="2719119"/>
    <lineage>
        <taxon>Bacteria</taxon>
        <taxon>Bacillati</taxon>
        <taxon>Actinomycetota</taxon>
        <taxon>Actinomycetes</taxon>
        <taxon>Mycobacteriales</taxon>
        <taxon>Corynebacteriaceae</taxon>
        <taxon>Corynebacterium</taxon>
    </lineage>
</organism>
<dbReference type="InterPro" id="IPR014001">
    <property type="entry name" value="Helicase_ATP-bd"/>
</dbReference>
<feature type="region of interest" description="Disordered" evidence="6">
    <location>
        <begin position="317"/>
        <end position="337"/>
    </location>
</feature>
<evidence type="ECO:0000256" key="3">
    <source>
        <dbReference type="ARBA" id="ARBA00022801"/>
    </source>
</evidence>
<dbReference type="Pfam" id="PF04408">
    <property type="entry name" value="WHD_HA2"/>
    <property type="match status" value="1"/>
</dbReference>
<dbReference type="PROSITE" id="PS51192">
    <property type="entry name" value="HELICASE_ATP_BIND_1"/>
    <property type="match status" value="1"/>
</dbReference>
<dbReference type="SMART" id="SM00490">
    <property type="entry name" value="HELICc"/>
    <property type="match status" value="1"/>
</dbReference>
<evidence type="ECO:0000256" key="5">
    <source>
        <dbReference type="ARBA" id="ARBA00022840"/>
    </source>
</evidence>
<dbReference type="SUPFAM" id="SSF52540">
    <property type="entry name" value="P-loop containing nucleoside triphosphate hydrolases"/>
    <property type="match status" value="2"/>
</dbReference>
<dbReference type="GO" id="GO:0005524">
    <property type="term" value="F:ATP binding"/>
    <property type="evidence" value="ECO:0007669"/>
    <property type="project" value="UniProtKB-KW"/>
</dbReference>
<keyword evidence="2" id="KW-0547">Nucleotide-binding</keyword>
<dbReference type="InterPro" id="IPR007502">
    <property type="entry name" value="Helicase-assoc_dom"/>
</dbReference>
<protein>
    <recommendedName>
        <fullName evidence="1">RNA helicase</fullName>
        <ecNumber evidence="1">3.6.4.13</ecNumber>
    </recommendedName>
</protein>
<dbReference type="PANTHER" id="PTHR43519">
    <property type="entry name" value="ATP-DEPENDENT RNA HELICASE HRPB"/>
    <property type="match status" value="1"/>
</dbReference>
<dbReference type="InterPro" id="IPR013689">
    <property type="entry name" value="RNA_helicase_ATP-dep_HrpB_C"/>
</dbReference>
<evidence type="ECO:0000313" key="9">
    <source>
        <dbReference type="EMBL" id="VZH84098.1"/>
    </source>
</evidence>
<evidence type="ECO:0000256" key="2">
    <source>
        <dbReference type="ARBA" id="ARBA00022741"/>
    </source>
</evidence>
<keyword evidence="5" id="KW-0067">ATP-binding</keyword>
<dbReference type="InterPro" id="IPR002464">
    <property type="entry name" value="DNA/RNA_helicase_DEAH_CS"/>
</dbReference>
<sequence length="781" mass="84002">MSFNLSVIGAGLPVAQSTTTLISALRTHRMAVVQAPPGTGKTTLVPPIAHNVTGGKVIVVAPRRVAVRAAAHHLEQLDRNSCEHLTAHRVGYTIRGERSRGDLVEFVTPGVLLRRLISNPELDGVSAVVVDEVHERQLDTDLVLGMLVELRELRDDLTIIAMSATVDAPRFAELLSPEHPAPIVETHAEIHPLELHYQPAAERIALSRSYMDHVCTVTQRAVAHSTDSALVFLPTIAAVTSTVSALEQRTSVPVYPLHGQLSSSEQDAALRAGQQRIVVATSIAESSLTVPGVRIVIDAGLSRVPKRDHARDLTGLVTTSTSQAQADQRAGRAGREGPGTVYRLYSAAEFQHFPDHVTPEIRSADLTQAALFLAAWGCTDPAQFPLLTSPPERSWEQAVDTLRDIGALNAAGQITELGRTLATLPTDPRLGASLLRCGGGAAPTIAALSLDARGDIPRAIAAMSKQPRFTREVARLTGLVPDSKCTPGEAIGRAWPNNVARREGDSYLMAGGSRADLGVSTLAGHEWLAVAQVSLTHRGSVIRSAAPISEATALDIIGVAERTEATLVDGSLRGTRIRHAGAITLGTTNVKVEGELAEQALAEGIRTYGLDLFTFSEKATELRDRLHHLHDYYGEPWPDVDAADPTLWLGPEIAALAAGTPAARIDLYPALQRLLPWPEATRLDELAPAVLELPNGRRARISYAGDRPVLSTKLQDCFGLLESPIVCGRPLQFHLLSPAGRPLAVTDTLDSFWAGPYQQVRSDMRGRYPKHPWPEDPLAIR</sequence>
<dbReference type="EC" id="3.6.4.13" evidence="1"/>
<dbReference type="GO" id="GO:0003724">
    <property type="term" value="F:RNA helicase activity"/>
    <property type="evidence" value="ECO:0007669"/>
    <property type="project" value="UniProtKB-EC"/>
</dbReference>
<evidence type="ECO:0000256" key="1">
    <source>
        <dbReference type="ARBA" id="ARBA00012552"/>
    </source>
</evidence>
<dbReference type="Gene3D" id="1.20.120.1080">
    <property type="match status" value="1"/>
</dbReference>
<reference evidence="9 10" key="1">
    <citation type="submission" date="2019-11" db="EMBL/GenBank/DDBJ databases">
        <authorList>
            <person name="Brisse S."/>
        </authorList>
    </citation>
    <scope>NUCLEOTIDE SEQUENCE [LARGE SCALE GENOMIC DNA]</scope>
    <source>
        <strain evidence="9">FRC0190</strain>
    </source>
</reference>
<keyword evidence="3" id="KW-0378">Hydrolase</keyword>
<accession>A0A6I8M987</accession>
<dbReference type="RefSeq" id="WP_155871192.1">
    <property type="nucleotide sequence ID" value="NZ_LR738855.1"/>
</dbReference>
<dbReference type="InterPro" id="IPR001650">
    <property type="entry name" value="Helicase_C-like"/>
</dbReference>
<dbReference type="EMBL" id="LR738855">
    <property type="protein sequence ID" value="VZH84098.1"/>
    <property type="molecule type" value="Genomic_DNA"/>
</dbReference>
<evidence type="ECO:0000259" key="7">
    <source>
        <dbReference type="PROSITE" id="PS51192"/>
    </source>
</evidence>
<dbReference type="InterPro" id="IPR048333">
    <property type="entry name" value="HA2_WH"/>
</dbReference>
<dbReference type="NCBIfam" id="TIGR01970">
    <property type="entry name" value="DEAH_box_HrpB"/>
    <property type="match status" value="1"/>
</dbReference>
<keyword evidence="4 9" id="KW-0347">Helicase</keyword>
<name>A0A6I8M987_9CORY</name>
<dbReference type="PIRSF" id="PIRSF005496">
    <property type="entry name" value="ATP_hel_hrpB"/>
    <property type="match status" value="1"/>
</dbReference>
<feature type="domain" description="Helicase C-terminal" evidence="8">
    <location>
        <begin position="216"/>
        <end position="377"/>
    </location>
</feature>
<dbReference type="Proteomes" id="UP000423525">
    <property type="component" value="Chromosome"/>
</dbReference>
<dbReference type="PANTHER" id="PTHR43519:SF1">
    <property type="entry name" value="ATP-DEPENDENT RNA HELICASE HRPB"/>
    <property type="match status" value="1"/>
</dbReference>